<evidence type="ECO:0000256" key="2">
    <source>
        <dbReference type="SAM" id="Phobius"/>
    </source>
</evidence>
<accession>A0A9P4VNZ0</accession>
<feature type="domain" description="Saccharopine dehydrogenase NADP binding" evidence="3">
    <location>
        <begin position="9"/>
        <end position="132"/>
    </location>
</feature>
<comment type="similarity">
    <text evidence="1">Belongs to the saccharopine dehydrogenase family.</text>
</comment>
<keyword evidence="2" id="KW-1133">Transmembrane helix</keyword>
<evidence type="ECO:0000259" key="3">
    <source>
        <dbReference type="Pfam" id="PF03435"/>
    </source>
</evidence>
<dbReference type="EMBL" id="MU006102">
    <property type="protein sequence ID" value="KAF2836745.1"/>
    <property type="molecule type" value="Genomic_DNA"/>
</dbReference>
<keyword evidence="2" id="KW-0472">Membrane</keyword>
<dbReference type="GO" id="GO:0005886">
    <property type="term" value="C:plasma membrane"/>
    <property type="evidence" value="ECO:0007669"/>
    <property type="project" value="TreeGrafter"/>
</dbReference>
<evidence type="ECO:0000313" key="5">
    <source>
        <dbReference type="Proteomes" id="UP000799429"/>
    </source>
</evidence>
<evidence type="ECO:0000313" key="4">
    <source>
        <dbReference type="EMBL" id="KAF2836745.1"/>
    </source>
</evidence>
<name>A0A9P4VNZ0_9PEZI</name>
<dbReference type="Proteomes" id="UP000799429">
    <property type="component" value="Unassembled WGS sequence"/>
</dbReference>
<protein>
    <submittedName>
        <fullName evidence="4">Saccharopine dehydrogenase</fullName>
    </submittedName>
</protein>
<dbReference type="Gene3D" id="3.40.50.720">
    <property type="entry name" value="NAD(P)-binding Rossmann-like Domain"/>
    <property type="match status" value="1"/>
</dbReference>
<comment type="caution">
    <text evidence="4">The sequence shown here is derived from an EMBL/GenBank/DDBJ whole genome shotgun (WGS) entry which is preliminary data.</text>
</comment>
<dbReference type="OrthoDB" id="10268090at2759"/>
<dbReference type="InterPro" id="IPR051276">
    <property type="entry name" value="Saccharopine_DH-like_oxidrdct"/>
</dbReference>
<dbReference type="InterPro" id="IPR005097">
    <property type="entry name" value="Sacchrp_dh_NADP-bd"/>
</dbReference>
<dbReference type="GO" id="GO:0005739">
    <property type="term" value="C:mitochondrion"/>
    <property type="evidence" value="ECO:0007669"/>
    <property type="project" value="TreeGrafter"/>
</dbReference>
<dbReference type="GO" id="GO:0009247">
    <property type="term" value="P:glycolipid biosynthetic process"/>
    <property type="evidence" value="ECO:0007669"/>
    <property type="project" value="TreeGrafter"/>
</dbReference>
<dbReference type="AlphaFoldDB" id="A0A9P4VNZ0"/>
<feature type="transmembrane region" description="Helical" evidence="2">
    <location>
        <begin position="281"/>
        <end position="300"/>
    </location>
</feature>
<sequence>MATRQYELVLLGATGYTGHLTAEYITRNLPTDLKWAIAGRNEKKLAKIVEDLQSINPDRQSPSIEIAELNKEDLDQLAKKTKLLITTVGPYFQYGEPVIEACAKNGTHYIDCTGESPWHAVMIERFHEIAKSTRAIMIPQCGLDSVPSDMVAYLLASHFRKTLNTGLSNVDCSVHIKVKPSGGTLATLLGIFSAYPLSHLKKTTSLFGLSPVTPPNTTTKGQSFLSKLTGIRNVPGLGWLGIYVNAGVDVAVVGRSWGLLDGGKFYGPDFHFSEHGSTKTFFGALLRNVIMAFGFVLLAIPPINRLVRKRLTQPGQGAEKELWQNDRVRWRAIGHPSLPSSSANSNRAIASFSYDSGIYWLTGLLMAEAAMVILRGQRTLANELGGGLLTPVTLGEQYVDRIRRAGVIVEVERE</sequence>
<proteinExistence type="inferred from homology"/>
<evidence type="ECO:0000256" key="1">
    <source>
        <dbReference type="ARBA" id="ARBA00038048"/>
    </source>
</evidence>
<keyword evidence="2" id="KW-0812">Transmembrane</keyword>
<reference evidence="4" key="1">
    <citation type="journal article" date="2020" name="Stud. Mycol.">
        <title>101 Dothideomycetes genomes: a test case for predicting lifestyles and emergence of pathogens.</title>
        <authorList>
            <person name="Haridas S."/>
            <person name="Albert R."/>
            <person name="Binder M."/>
            <person name="Bloem J."/>
            <person name="Labutti K."/>
            <person name="Salamov A."/>
            <person name="Andreopoulos B."/>
            <person name="Baker S."/>
            <person name="Barry K."/>
            <person name="Bills G."/>
            <person name="Bluhm B."/>
            <person name="Cannon C."/>
            <person name="Castanera R."/>
            <person name="Culley D."/>
            <person name="Daum C."/>
            <person name="Ezra D."/>
            <person name="Gonzalez J."/>
            <person name="Henrissat B."/>
            <person name="Kuo A."/>
            <person name="Liang C."/>
            <person name="Lipzen A."/>
            <person name="Lutzoni F."/>
            <person name="Magnuson J."/>
            <person name="Mondo S."/>
            <person name="Nolan M."/>
            <person name="Ohm R."/>
            <person name="Pangilinan J."/>
            <person name="Park H.-J."/>
            <person name="Ramirez L."/>
            <person name="Alfaro M."/>
            <person name="Sun H."/>
            <person name="Tritt A."/>
            <person name="Yoshinaga Y."/>
            <person name="Zwiers L.-H."/>
            <person name="Turgeon B."/>
            <person name="Goodwin S."/>
            <person name="Spatafora J."/>
            <person name="Crous P."/>
            <person name="Grigoriev I."/>
        </authorList>
    </citation>
    <scope>NUCLEOTIDE SEQUENCE</scope>
    <source>
        <strain evidence="4">CBS 101060</strain>
    </source>
</reference>
<dbReference type="Pfam" id="PF03435">
    <property type="entry name" value="Sacchrp_dh_NADP"/>
    <property type="match status" value="1"/>
</dbReference>
<gene>
    <name evidence="4" type="ORF">M501DRAFT_1025803</name>
</gene>
<dbReference type="SUPFAM" id="SSF51735">
    <property type="entry name" value="NAD(P)-binding Rossmann-fold domains"/>
    <property type="match status" value="1"/>
</dbReference>
<dbReference type="PANTHER" id="PTHR12286:SF5">
    <property type="entry name" value="SACCHAROPINE DEHYDROGENASE-LIKE OXIDOREDUCTASE"/>
    <property type="match status" value="1"/>
</dbReference>
<dbReference type="GO" id="GO:0005811">
    <property type="term" value="C:lipid droplet"/>
    <property type="evidence" value="ECO:0007669"/>
    <property type="project" value="TreeGrafter"/>
</dbReference>
<organism evidence="4 5">
    <name type="scientific">Patellaria atrata CBS 101060</name>
    <dbReference type="NCBI Taxonomy" id="1346257"/>
    <lineage>
        <taxon>Eukaryota</taxon>
        <taxon>Fungi</taxon>
        <taxon>Dikarya</taxon>
        <taxon>Ascomycota</taxon>
        <taxon>Pezizomycotina</taxon>
        <taxon>Dothideomycetes</taxon>
        <taxon>Dothideomycetes incertae sedis</taxon>
        <taxon>Patellariales</taxon>
        <taxon>Patellariaceae</taxon>
        <taxon>Patellaria</taxon>
    </lineage>
</organism>
<dbReference type="PANTHER" id="PTHR12286">
    <property type="entry name" value="SACCHAROPINE DEHYDROGENASE-LIKE OXIDOREDUCTASE"/>
    <property type="match status" value="1"/>
</dbReference>
<keyword evidence="5" id="KW-1185">Reference proteome</keyword>
<dbReference type="InterPro" id="IPR036291">
    <property type="entry name" value="NAD(P)-bd_dom_sf"/>
</dbReference>